<evidence type="ECO:0000256" key="4">
    <source>
        <dbReference type="ARBA" id="ARBA00022801"/>
    </source>
</evidence>
<comment type="caution">
    <text evidence="15">The sequence shown here is derived from an EMBL/GenBank/DDBJ whole genome shotgun (WGS) entry which is preliminary data.</text>
</comment>
<dbReference type="PANTHER" id="PTHR39207:SF1">
    <property type="entry name" value="ALPHA-GLUCURONIDASE A"/>
    <property type="match status" value="1"/>
</dbReference>
<dbReference type="GO" id="GO:0046559">
    <property type="term" value="F:alpha-glucuronidase activity"/>
    <property type="evidence" value="ECO:0007669"/>
    <property type="project" value="UniProtKB-EC"/>
</dbReference>
<feature type="signal peptide" evidence="9 11">
    <location>
        <begin position="1"/>
        <end position="16"/>
    </location>
</feature>
<dbReference type="SUPFAM" id="SSF55545">
    <property type="entry name" value="beta-N-acetylhexosaminidase-like domain"/>
    <property type="match status" value="1"/>
</dbReference>
<evidence type="ECO:0000256" key="10">
    <source>
        <dbReference type="PIRSR" id="PIRSR029900-1"/>
    </source>
</evidence>
<keyword evidence="9 11" id="KW-0732">Signal</keyword>
<organism evidence="15 16">
    <name type="scientific">Apiospora kogelbergensis</name>
    <dbReference type="NCBI Taxonomy" id="1337665"/>
    <lineage>
        <taxon>Eukaryota</taxon>
        <taxon>Fungi</taxon>
        <taxon>Dikarya</taxon>
        <taxon>Ascomycota</taxon>
        <taxon>Pezizomycotina</taxon>
        <taxon>Sordariomycetes</taxon>
        <taxon>Xylariomycetidae</taxon>
        <taxon>Amphisphaeriales</taxon>
        <taxon>Apiosporaceae</taxon>
        <taxon>Apiospora</taxon>
    </lineage>
</organism>
<evidence type="ECO:0000256" key="9">
    <source>
        <dbReference type="PIRNR" id="PIRNR029900"/>
    </source>
</evidence>
<dbReference type="Pfam" id="PF07488">
    <property type="entry name" value="Glyco_hydro_67M"/>
    <property type="match status" value="1"/>
</dbReference>
<dbReference type="Gene3D" id="3.20.20.80">
    <property type="entry name" value="Glycosidases"/>
    <property type="match status" value="1"/>
</dbReference>
<dbReference type="InterPro" id="IPR011395">
    <property type="entry name" value="Glyco_hydro_67_aGlcAse"/>
</dbReference>
<feature type="domain" description="Glycosyl hydrolase family 67 C-terminal" evidence="13">
    <location>
        <begin position="471"/>
        <end position="693"/>
    </location>
</feature>
<evidence type="ECO:0000256" key="5">
    <source>
        <dbReference type="ARBA" id="ARBA00023277"/>
    </source>
</evidence>
<keyword evidence="9" id="KW-0964">Secreted</keyword>
<feature type="domain" description="Alpha glucuronidase N-terminal" evidence="12">
    <location>
        <begin position="22"/>
        <end position="136"/>
    </location>
</feature>
<sequence length="843" mass="92831">MRPVLLLLASLGLAAAENGIDAWLRYAALPCDVRKSASVPARIVALNGTQTSPVYTAGQELHKGIQGILHKDLPVTNTSVNGSSITIGTVNAFASTGHVLPELDLTGDGFWLSIKNDSVQIAGQNERGALYGTFQYLSMLAQGNFTEVTYESNPSAPIRWVNQWDNMDDTGTHGSIERGYAGPSIFFAEGLIVEDLTRVSQYARLMASIGLNGIIVNNVNANVNLLNSTNMAGLGRIADAMRPWGVRMGISLNFDSPRTLGKLTTADPLDQGVIEWWDDIATKLHGHVPDFAGVLVKANSESQPGPLTYNRTLADGANLFARAIKPHGDAIVMFRAFVYDNTINETNWKADRANAAVDFFRDLDGKFDDNVIVQIKYGPIDFQVREPVSPLFAHLEQTGTVIELQVTQEYLGQQCHLVYLPPLWKTILNFDMKVDGQPSLVRDIVSGERFNQKLAGYAAVVNVGTDKSWLGSHLAMSNFYAYGRLAWNPTSDDVAILEDWTRLTFGSDRTIIDTITKMSMESWPAHENYTGNLGIQSLTDITGPHYGPKPQSQDGNGWGQWTRADAKSIGMDRTVWNGTGYSGQYPPEVASMFENIESTPDDLLLWFHHVPYTQQLKSGKTVIQHFYDAHYDGAAVAQTFPEQWKAVKGLVDAERYDEVAFRLEYQAGHALVWRDAINDFYFNMSSIKDEQGRVGNHPWRIEAEDMTLDGYTIIRVDPFETASGFHAIRTTSNTTAGTATAKLDERFEAGTYDIAVNYFDVKGGRASYELFLNGKSLGTWLGNHEDKLGYTASPYPDGHSATRIYFRGVEAAKGDVLKIVGQPDGGEQAPLDYVSVLPSGTID</sequence>
<comment type="catalytic activity">
    <reaction evidence="8 9 11">
        <text>an alpha-D-glucuronoside + H2O = D-glucuronate + an alcohol</text>
        <dbReference type="Rhea" id="RHEA:20005"/>
        <dbReference type="ChEBI" id="CHEBI:15377"/>
        <dbReference type="ChEBI" id="CHEBI:30879"/>
        <dbReference type="ChEBI" id="CHEBI:58720"/>
        <dbReference type="ChEBI" id="CHEBI:58899"/>
        <dbReference type="EC" id="3.2.1.139"/>
    </reaction>
</comment>
<keyword evidence="5 11" id="KW-0119">Carbohydrate metabolism</keyword>
<dbReference type="SUPFAM" id="SSF51445">
    <property type="entry name" value="(Trans)glycosidases"/>
    <property type="match status" value="1"/>
</dbReference>
<keyword evidence="7 11" id="KW-0624">Polysaccharide degradation</keyword>
<dbReference type="InterPro" id="IPR005154">
    <property type="entry name" value="Glyco_hydro_67_aGlcAse_N"/>
</dbReference>
<dbReference type="InterPro" id="IPR037054">
    <property type="entry name" value="A-glucoronidase_C_sf"/>
</dbReference>
<dbReference type="InterPro" id="IPR011099">
    <property type="entry name" value="Glyco_hydro_67_C"/>
</dbReference>
<feature type="domain" description="Glycosyl hydrolase family 67 catalytic" evidence="14">
    <location>
        <begin position="143"/>
        <end position="469"/>
    </location>
</feature>
<dbReference type="CDD" id="cd02795">
    <property type="entry name" value="CBM6-CBM35-CBM36_like"/>
    <property type="match status" value="1"/>
</dbReference>
<evidence type="ECO:0000256" key="7">
    <source>
        <dbReference type="ARBA" id="ARBA00023326"/>
    </source>
</evidence>
<evidence type="ECO:0000259" key="13">
    <source>
        <dbReference type="Pfam" id="PF07477"/>
    </source>
</evidence>
<keyword evidence="4 9" id="KW-0378">Hydrolase</keyword>
<dbReference type="InterPro" id="IPR011100">
    <property type="entry name" value="Glyco_hydro_67_cat"/>
</dbReference>
<proteinExistence type="inferred from homology"/>
<evidence type="ECO:0000256" key="3">
    <source>
        <dbReference type="ARBA" id="ARBA00022651"/>
    </source>
</evidence>
<feature type="active site" description="Proton acceptor" evidence="10">
    <location>
        <position position="409"/>
    </location>
</feature>
<evidence type="ECO:0000313" key="16">
    <source>
        <dbReference type="Proteomes" id="UP001392437"/>
    </source>
</evidence>
<comment type="function">
    <text evidence="11">Alpha-glucuronidase involved in the hydrolysis of xylan, a major structural heterogeneous polysaccharide found in plant biomass representing the second most abundant polysaccharide in the biosphere, after cellulose. Releases 4-O-methylglucuronic acid from xylan.</text>
</comment>
<dbReference type="EMBL" id="JAQQWP010000006">
    <property type="protein sequence ID" value="KAK8113922.1"/>
    <property type="molecule type" value="Genomic_DNA"/>
</dbReference>
<reference evidence="15 16" key="1">
    <citation type="submission" date="2023-01" db="EMBL/GenBank/DDBJ databases">
        <title>Analysis of 21 Apiospora genomes using comparative genomics revels a genus with tremendous synthesis potential of carbohydrate active enzymes and secondary metabolites.</title>
        <authorList>
            <person name="Sorensen T."/>
        </authorList>
    </citation>
    <scope>NUCLEOTIDE SEQUENCE [LARGE SCALE GENOMIC DNA]</scope>
    <source>
        <strain evidence="15 16">CBS 117206</strain>
    </source>
</reference>
<dbReference type="Gene3D" id="3.30.379.10">
    <property type="entry name" value="Chitobiase/beta-hexosaminidase domain 2-like"/>
    <property type="match status" value="1"/>
</dbReference>
<comment type="subcellular location">
    <subcellularLocation>
        <location evidence="9 11">Secreted</location>
    </subcellularLocation>
</comment>
<keyword evidence="6 9" id="KW-0326">Glycosidase</keyword>
<protein>
    <recommendedName>
        <fullName evidence="2 9">Alpha-glucuronidase</fullName>
        <ecNumber evidence="2 9">3.2.1.139</ecNumber>
    </recommendedName>
</protein>
<evidence type="ECO:0000259" key="14">
    <source>
        <dbReference type="Pfam" id="PF07488"/>
    </source>
</evidence>
<dbReference type="PANTHER" id="PTHR39207">
    <property type="entry name" value="ALPHA-GLUCURONIDASE A"/>
    <property type="match status" value="1"/>
</dbReference>
<feature type="chain" id="PRO_5043088376" description="Alpha-glucuronidase" evidence="9 11">
    <location>
        <begin position="17"/>
        <end position="843"/>
    </location>
</feature>
<gene>
    <name evidence="11" type="primary">aguA</name>
    <name evidence="15" type="ORF">PG999_005991</name>
</gene>
<dbReference type="Gene3D" id="3.90.1330.10">
    <property type="entry name" value="Alpha-glucuronidase, C-terminal domain"/>
    <property type="match status" value="1"/>
</dbReference>
<dbReference type="PIRSF" id="PIRSF029900">
    <property type="entry name" value="Alpha-glucuronds"/>
    <property type="match status" value="1"/>
</dbReference>
<evidence type="ECO:0000256" key="6">
    <source>
        <dbReference type="ARBA" id="ARBA00023295"/>
    </source>
</evidence>
<comment type="similarity">
    <text evidence="1 9 11">Belongs to the glycosyl hydrolase 67 family.</text>
</comment>
<evidence type="ECO:0000256" key="11">
    <source>
        <dbReference type="RuleBase" id="RU361198"/>
    </source>
</evidence>
<feature type="active site" description="Proton acceptor" evidence="10">
    <location>
        <position position="381"/>
    </location>
</feature>
<dbReference type="Pfam" id="PF03648">
    <property type="entry name" value="Glyco_hydro_67N"/>
    <property type="match status" value="1"/>
</dbReference>
<evidence type="ECO:0000256" key="8">
    <source>
        <dbReference type="ARBA" id="ARBA00048838"/>
    </source>
</evidence>
<dbReference type="GO" id="GO:0005576">
    <property type="term" value="C:extracellular region"/>
    <property type="evidence" value="ECO:0007669"/>
    <property type="project" value="UniProtKB-SubCell"/>
</dbReference>
<dbReference type="AlphaFoldDB" id="A0AAW0QQY3"/>
<dbReference type="EC" id="3.2.1.139" evidence="2 9"/>
<evidence type="ECO:0000256" key="2">
    <source>
        <dbReference type="ARBA" id="ARBA00012271"/>
    </source>
</evidence>
<evidence type="ECO:0000313" key="15">
    <source>
        <dbReference type="EMBL" id="KAK8113922.1"/>
    </source>
</evidence>
<evidence type="ECO:0000259" key="12">
    <source>
        <dbReference type="Pfam" id="PF03648"/>
    </source>
</evidence>
<accession>A0AAW0QQY3</accession>
<dbReference type="GO" id="GO:0045493">
    <property type="term" value="P:xylan catabolic process"/>
    <property type="evidence" value="ECO:0007669"/>
    <property type="project" value="UniProtKB-KW"/>
</dbReference>
<name>A0AAW0QQY3_9PEZI</name>
<dbReference type="InterPro" id="IPR017853">
    <property type="entry name" value="GH"/>
</dbReference>
<evidence type="ECO:0000256" key="1">
    <source>
        <dbReference type="ARBA" id="ARBA00008833"/>
    </source>
</evidence>
<keyword evidence="16" id="KW-1185">Reference proteome</keyword>
<dbReference type="Proteomes" id="UP001392437">
    <property type="component" value="Unassembled WGS sequence"/>
</dbReference>
<feature type="active site" description="Proton donor" evidence="10">
    <location>
        <position position="301"/>
    </location>
</feature>
<dbReference type="Pfam" id="PF07477">
    <property type="entry name" value="Glyco_hydro_67C"/>
    <property type="match status" value="1"/>
</dbReference>
<dbReference type="InterPro" id="IPR029018">
    <property type="entry name" value="Hex-like_dom2"/>
</dbReference>
<keyword evidence="3 9" id="KW-0858">Xylan degradation</keyword>